<feature type="compositionally biased region" description="Basic and acidic residues" evidence="1">
    <location>
        <begin position="1"/>
        <end position="18"/>
    </location>
</feature>
<evidence type="ECO:0000256" key="1">
    <source>
        <dbReference type="SAM" id="MobiDB-lite"/>
    </source>
</evidence>
<feature type="region of interest" description="Disordered" evidence="1">
    <location>
        <begin position="1"/>
        <end position="33"/>
    </location>
</feature>
<organism evidence="2">
    <name type="scientific">Anguilla anguilla</name>
    <name type="common">European freshwater eel</name>
    <name type="synonym">Muraena anguilla</name>
    <dbReference type="NCBI Taxonomy" id="7936"/>
    <lineage>
        <taxon>Eukaryota</taxon>
        <taxon>Metazoa</taxon>
        <taxon>Chordata</taxon>
        <taxon>Craniata</taxon>
        <taxon>Vertebrata</taxon>
        <taxon>Euteleostomi</taxon>
        <taxon>Actinopterygii</taxon>
        <taxon>Neopterygii</taxon>
        <taxon>Teleostei</taxon>
        <taxon>Anguilliformes</taxon>
        <taxon>Anguillidae</taxon>
        <taxon>Anguilla</taxon>
    </lineage>
</organism>
<evidence type="ECO:0000313" key="2">
    <source>
        <dbReference type="EMBL" id="JAH58216.1"/>
    </source>
</evidence>
<dbReference type="AlphaFoldDB" id="A0A0E9TXD3"/>
<protein>
    <submittedName>
        <fullName evidence="2">Uncharacterized protein</fullName>
    </submittedName>
</protein>
<reference evidence="2" key="1">
    <citation type="submission" date="2014-11" db="EMBL/GenBank/DDBJ databases">
        <authorList>
            <person name="Amaro Gonzalez C."/>
        </authorList>
    </citation>
    <scope>NUCLEOTIDE SEQUENCE</scope>
</reference>
<name>A0A0E9TXD3_ANGAN</name>
<accession>A0A0E9TXD3</accession>
<dbReference type="EMBL" id="GBXM01050361">
    <property type="protein sequence ID" value="JAH58216.1"/>
    <property type="molecule type" value="Transcribed_RNA"/>
</dbReference>
<reference evidence="2" key="2">
    <citation type="journal article" date="2015" name="Fish Shellfish Immunol.">
        <title>Early steps in the European eel (Anguilla anguilla)-Vibrio vulnificus interaction in the gills: Role of the RtxA13 toxin.</title>
        <authorList>
            <person name="Callol A."/>
            <person name="Pajuelo D."/>
            <person name="Ebbesson L."/>
            <person name="Teles M."/>
            <person name="MacKenzie S."/>
            <person name="Amaro C."/>
        </authorList>
    </citation>
    <scope>NUCLEOTIDE SEQUENCE</scope>
</reference>
<proteinExistence type="predicted"/>
<sequence length="33" mass="4161">MNRDVRSSAQRHQMDKKRNTLKITTFQRWTRNR</sequence>
<feature type="compositionally biased region" description="Polar residues" evidence="1">
    <location>
        <begin position="21"/>
        <end position="33"/>
    </location>
</feature>